<dbReference type="AlphaFoldDB" id="A0AAU8IL14"/>
<organism evidence="10">
    <name type="scientific">Streptomyces tabacisoli</name>
    <dbReference type="NCBI Taxonomy" id="3156398"/>
    <lineage>
        <taxon>Bacteria</taxon>
        <taxon>Bacillati</taxon>
        <taxon>Actinomycetota</taxon>
        <taxon>Actinomycetes</taxon>
        <taxon>Kitasatosporales</taxon>
        <taxon>Streptomycetaceae</taxon>
        <taxon>Streptomyces</taxon>
    </lineage>
</organism>
<reference evidence="10" key="1">
    <citation type="submission" date="2024-06" db="EMBL/GenBank/DDBJ databases">
        <title>Streptomyces sp. strain HUAS MG91 genome sequences.</title>
        <authorList>
            <person name="Mo P."/>
        </authorList>
    </citation>
    <scope>NUCLEOTIDE SEQUENCE</scope>
    <source>
        <strain evidence="10">HUAS MG91</strain>
    </source>
</reference>
<dbReference type="InterPro" id="IPR009939">
    <property type="entry name" value="Chitosanase_fungal"/>
</dbReference>
<evidence type="ECO:0000256" key="5">
    <source>
        <dbReference type="ARBA" id="ARBA00023277"/>
    </source>
</evidence>
<evidence type="ECO:0000256" key="2">
    <source>
        <dbReference type="ARBA" id="ARBA00022525"/>
    </source>
</evidence>
<evidence type="ECO:0000256" key="8">
    <source>
        <dbReference type="SAM" id="MobiDB-lite"/>
    </source>
</evidence>
<evidence type="ECO:0000256" key="1">
    <source>
        <dbReference type="ARBA" id="ARBA00004613"/>
    </source>
</evidence>
<evidence type="ECO:0000256" key="6">
    <source>
        <dbReference type="ARBA" id="ARBA00023295"/>
    </source>
</evidence>
<sequence length="239" mass="24908">MHPRFLALAAVCGAALLAPAALPPASAQPSTPQKPDATPQSGAGEGDVRATALLAAVRGCPQISRGRYRSDDGARANIPVCGRRGAVYWKADLDVDCDGRPGRRCNRRTDPLFLNTTAYQQSDGRQLSAERLPYVVVPGASRIWNPARSGIRGGTVAALVHRGKVLYAVVGDTGPADLIGEASYAAARALGIDPDPVRGGTADEVTYILFPGTTARPIESRRAAATAGQAAARKFVAAR</sequence>
<feature type="region of interest" description="Disordered" evidence="8">
    <location>
        <begin position="23"/>
        <end position="45"/>
    </location>
</feature>
<accession>A0AAU8IL14</accession>
<feature type="chain" id="PRO_5043470807" evidence="9">
    <location>
        <begin position="28"/>
        <end position="239"/>
    </location>
</feature>
<keyword evidence="5" id="KW-0119">Carbohydrate metabolism</keyword>
<keyword evidence="6" id="KW-0326">Glycosidase</keyword>
<dbReference type="PANTHER" id="PTHR42061:SF6">
    <property type="entry name" value="ENDO-CHITOSANASE"/>
    <property type="match status" value="1"/>
</dbReference>
<protein>
    <submittedName>
        <fullName evidence="10">Glycoside hydrolase family 75 protein</fullName>
    </submittedName>
</protein>
<dbReference type="GO" id="GO:0005576">
    <property type="term" value="C:extracellular region"/>
    <property type="evidence" value="ECO:0007669"/>
    <property type="project" value="UniProtKB-SubCell"/>
</dbReference>
<evidence type="ECO:0000256" key="9">
    <source>
        <dbReference type="SAM" id="SignalP"/>
    </source>
</evidence>
<dbReference type="Pfam" id="PF07335">
    <property type="entry name" value="Glyco_hydro_75"/>
    <property type="match status" value="1"/>
</dbReference>
<dbReference type="PANTHER" id="PTHR42061">
    <property type="entry name" value="ENDO-CHITOSANASE"/>
    <property type="match status" value="1"/>
</dbReference>
<evidence type="ECO:0000256" key="4">
    <source>
        <dbReference type="ARBA" id="ARBA00022801"/>
    </source>
</evidence>
<feature type="compositionally biased region" description="Polar residues" evidence="8">
    <location>
        <begin position="30"/>
        <end position="41"/>
    </location>
</feature>
<evidence type="ECO:0000313" key="10">
    <source>
        <dbReference type="EMBL" id="XCJ68927.1"/>
    </source>
</evidence>
<dbReference type="EMBL" id="CP159534">
    <property type="protein sequence ID" value="XCJ68927.1"/>
    <property type="molecule type" value="Genomic_DNA"/>
</dbReference>
<gene>
    <name evidence="10" type="ORF">ABII15_02645</name>
</gene>
<evidence type="ECO:0000256" key="3">
    <source>
        <dbReference type="ARBA" id="ARBA00022729"/>
    </source>
</evidence>
<feature type="signal peptide" evidence="9">
    <location>
        <begin position="1"/>
        <end position="27"/>
    </location>
</feature>
<keyword evidence="2" id="KW-0964">Secreted</keyword>
<comment type="subcellular location">
    <subcellularLocation>
        <location evidence="1">Secreted</location>
    </subcellularLocation>
</comment>
<proteinExistence type="predicted"/>
<evidence type="ECO:0000256" key="7">
    <source>
        <dbReference type="ARBA" id="ARBA00023326"/>
    </source>
</evidence>
<dbReference type="RefSeq" id="WP_353940609.1">
    <property type="nucleotide sequence ID" value="NZ_CP159534.1"/>
</dbReference>
<keyword evidence="7" id="KW-0624">Polysaccharide degradation</keyword>
<dbReference type="GO" id="GO:0000272">
    <property type="term" value="P:polysaccharide catabolic process"/>
    <property type="evidence" value="ECO:0007669"/>
    <property type="project" value="UniProtKB-KW"/>
</dbReference>
<name>A0AAU8IL14_9ACTN</name>
<dbReference type="GO" id="GO:0016977">
    <property type="term" value="F:chitosanase activity"/>
    <property type="evidence" value="ECO:0007669"/>
    <property type="project" value="InterPro"/>
</dbReference>
<keyword evidence="4 10" id="KW-0378">Hydrolase</keyword>
<dbReference type="KEGG" id="stac:ABII15_02645"/>
<keyword evidence="3 9" id="KW-0732">Signal</keyword>